<evidence type="ECO:0000256" key="1">
    <source>
        <dbReference type="SAM" id="MobiDB-lite"/>
    </source>
</evidence>
<evidence type="ECO:0000313" key="3">
    <source>
        <dbReference type="Proteomes" id="UP001153636"/>
    </source>
</evidence>
<protein>
    <submittedName>
        <fullName evidence="2">Uncharacterized protein</fullName>
    </submittedName>
</protein>
<sequence length="982" mass="112664">MFRKRKQIVSKWQLSRRVKHQVQIELQKFNNLRDNHNPSDTSSLCINVCSEDNDLDVTKIDPIPHISTSSLEFSDEGSVVLENDLLSSDDNDISPKFEHDFSITLDLQSKLKDWALSDNISHSAVTSLLHILHDYHSELPLDCRTLLKTPRQIETKHLENKEYIHFNLTNTLKQILNKNGSSLSTEISLSFNIDELPLFHSLNTQFWPILCLLRDKNLNFEPFVVGIFCGSGKPTPLYLYLEDFIKDVSELLTNDIIHNMIRYSITIHNYFTCDAPAKAFVKSHGGYSSCDKCTEYGDYVNGRVVLQNLNAPLRTDDSFSEKIGENHHLGISPLKNLNVGLVSLFVIDYMHAVCLGVMKKLLNSWVGGSLKVRLQARVVNNITEHIISLRNFIPKEINRKPRSLSDLQRWKATEFRTFLLYIGPIVLKNIDIGVYEHYLLFHSSIFILSNSKLIQRFGRDQTKTLLHTFITHCKKIYGLECLVYNIHILSHLSDDVKRFGPLDSFSAFPFENYLGQIKKFIKSPNKPLQQIYNRPFEINNSNKVSTELKSAQFLYEHIQGPILKDNMINEFKHEADGGGLSIVNTAWLTPRKTEVYWPPIKDNLQFNKVLRKIEPEVNENWQIYGVHKIFYSTDEIRSANHTKQYASVSPKEDCSSKEAILASDPEEALFGRFNEHSESESDPEGFEDKEYVPPTDILTSSSEEDEPNEKLGSQFSTAQTAGKENDTNKMETGSLVSTHVTAEIEPNFIDIVDEVQPYEMERNSEKKKQSRKRKRDETSWKCKQSASARAHGEEYISYKGTVVPAKTVKLELLYTETCRFKCGQKIDAETCREIHSRFYRLDINAKNALLFKSIEKCTIQRQRTNATKHKSASYKFKITCKGITHQICKSALCSLYGVGRKKVELLQNQLKAGKSAPSPDSRGKHYSRPHRIEDEVINFVKAHIQSFPAEQSHYSRSNNPHKLFLSPTLNMSKKVQPIPRKM</sequence>
<gene>
    <name evidence="2" type="ORF">PSYICH_LOCUS6945</name>
</gene>
<feature type="compositionally biased region" description="Polar residues" evidence="1">
    <location>
        <begin position="711"/>
        <end position="722"/>
    </location>
</feature>
<evidence type="ECO:0000313" key="2">
    <source>
        <dbReference type="EMBL" id="CAH1106581.1"/>
    </source>
</evidence>
<dbReference type="PANTHER" id="PTHR33053">
    <property type="entry name" value="PROTEIN, PUTATIVE-RELATED"/>
    <property type="match status" value="1"/>
</dbReference>
<keyword evidence="3" id="KW-1185">Reference proteome</keyword>
<reference evidence="2" key="1">
    <citation type="submission" date="2022-01" db="EMBL/GenBank/DDBJ databases">
        <authorList>
            <person name="King R."/>
        </authorList>
    </citation>
    <scope>NUCLEOTIDE SEQUENCE</scope>
</reference>
<accession>A0A9P0GD63</accession>
<feature type="region of interest" description="Disordered" evidence="1">
    <location>
        <begin position="760"/>
        <end position="780"/>
    </location>
</feature>
<dbReference type="OrthoDB" id="10053513at2759"/>
<dbReference type="EMBL" id="OV651814">
    <property type="protein sequence ID" value="CAH1106581.1"/>
    <property type="molecule type" value="Genomic_DNA"/>
</dbReference>
<dbReference type="AlphaFoldDB" id="A0A9P0GD63"/>
<proteinExistence type="predicted"/>
<dbReference type="Proteomes" id="UP001153636">
    <property type="component" value="Chromosome 2"/>
</dbReference>
<name>A0A9P0GD63_9CUCU</name>
<dbReference type="PANTHER" id="PTHR33053:SF24">
    <property type="entry name" value="TRANSPOSASE DOMAIN-CONTAINING PROTEIN"/>
    <property type="match status" value="1"/>
</dbReference>
<feature type="region of interest" description="Disordered" evidence="1">
    <location>
        <begin position="675"/>
        <end position="730"/>
    </location>
</feature>
<organism evidence="2 3">
    <name type="scientific">Psylliodes chrysocephalus</name>
    <dbReference type="NCBI Taxonomy" id="3402493"/>
    <lineage>
        <taxon>Eukaryota</taxon>
        <taxon>Metazoa</taxon>
        <taxon>Ecdysozoa</taxon>
        <taxon>Arthropoda</taxon>
        <taxon>Hexapoda</taxon>
        <taxon>Insecta</taxon>
        <taxon>Pterygota</taxon>
        <taxon>Neoptera</taxon>
        <taxon>Endopterygota</taxon>
        <taxon>Coleoptera</taxon>
        <taxon>Polyphaga</taxon>
        <taxon>Cucujiformia</taxon>
        <taxon>Chrysomeloidea</taxon>
        <taxon>Chrysomelidae</taxon>
        <taxon>Galerucinae</taxon>
        <taxon>Alticini</taxon>
        <taxon>Psylliodes</taxon>
    </lineage>
</organism>